<evidence type="ECO:0000313" key="3">
    <source>
        <dbReference type="Proteomes" id="UP000245942"/>
    </source>
</evidence>
<proteinExistence type="predicted"/>
<dbReference type="AlphaFoldDB" id="A0A316TVZ6"/>
<dbReference type="RefSeq" id="XP_025344856.1">
    <property type="nucleotide sequence ID" value="XM_025494624.1"/>
</dbReference>
<evidence type="ECO:0000256" key="1">
    <source>
        <dbReference type="SAM" id="MobiDB-lite"/>
    </source>
</evidence>
<dbReference type="Proteomes" id="UP000245942">
    <property type="component" value="Unassembled WGS sequence"/>
</dbReference>
<keyword evidence="3" id="KW-1185">Reference proteome</keyword>
<gene>
    <name evidence="2" type="ORF">BCV69DRAFT_301931</name>
</gene>
<feature type="compositionally biased region" description="Low complexity" evidence="1">
    <location>
        <begin position="350"/>
        <end position="364"/>
    </location>
</feature>
<accession>A0A316TVZ6</accession>
<name>A0A316TVZ6_9BASI</name>
<evidence type="ECO:0000313" key="2">
    <source>
        <dbReference type="EMBL" id="PWN17696.1"/>
    </source>
</evidence>
<dbReference type="EMBL" id="KZ819342">
    <property type="protein sequence ID" value="PWN17696.1"/>
    <property type="molecule type" value="Genomic_DNA"/>
</dbReference>
<dbReference type="GeneID" id="37016358"/>
<protein>
    <submittedName>
        <fullName evidence="2">Uncharacterized protein</fullName>
    </submittedName>
</protein>
<feature type="region of interest" description="Disordered" evidence="1">
    <location>
        <begin position="100"/>
        <end position="123"/>
    </location>
</feature>
<sequence>MEVNGEPVWVDLGQTKMPHLRSYLRARPNFDPTVARDQQESLGHTWAKEFWDREHSGTTPPAEWYESWTTLKSKSGSGSLQSQGTVIASWNKLKEAYEDPDRSFCSDDNSLEEDKDSEMEEGGSKNVIKFVPSASALGGDEDWRGRLSRKEVKTFEAMLEVAVLQDQLCFRLIRECVEKVITPDERPRAAIPTGNPSADHLRYVFDSINKLFDRLRKSMRLPDNSRVPHLRPLDHYLEWEVRQAHMESRVAEGMSELLDRIDVVLLALGVPAPRGETVVSDRLIHQYLYRLSDCQERVMTHRKNADRARQVQGPRRAGTSSELGQRRGSRYVSRPLSLATGVRDGTNSRASSASAGSPVAASPV</sequence>
<reference evidence="2 3" key="1">
    <citation type="journal article" date="2018" name="Mol. Biol. Evol.">
        <title>Broad Genomic Sampling Reveals a Smut Pathogenic Ancestry of the Fungal Clade Ustilaginomycotina.</title>
        <authorList>
            <person name="Kijpornyongpan T."/>
            <person name="Mondo S.J."/>
            <person name="Barry K."/>
            <person name="Sandor L."/>
            <person name="Lee J."/>
            <person name="Lipzen A."/>
            <person name="Pangilinan J."/>
            <person name="LaButti K."/>
            <person name="Hainaut M."/>
            <person name="Henrissat B."/>
            <person name="Grigoriev I.V."/>
            <person name="Spatafora J.W."/>
            <person name="Aime M.C."/>
        </authorList>
    </citation>
    <scope>NUCLEOTIDE SEQUENCE [LARGE SCALE GENOMIC DNA]</scope>
    <source>
        <strain evidence="2 3">MCA 4718</strain>
    </source>
</reference>
<organism evidence="2 3">
    <name type="scientific">Pseudomicrostroma glucosiphilum</name>
    <dbReference type="NCBI Taxonomy" id="1684307"/>
    <lineage>
        <taxon>Eukaryota</taxon>
        <taxon>Fungi</taxon>
        <taxon>Dikarya</taxon>
        <taxon>Basidiomycota</taxon>
        <taxon>Ustilaginomycotina</taxon>
        <taxon>Exobasidiomycetes</taxon>
        <taxon>Microstromatales</taxon>
        <taxon>Microstromatales incertae sedis</taxon>
        <taxon>Pseudomicrostroma</taxon>
    </lineage>
</organism>
<feature type="compositionally biased region" description="Acidic residues" evidence="1">
    <location>
        <begin position="109"/>
        <end position="121"/>
    </location>
</feature>
<feature type="region of interest" description="Disordered" evidence="1">
    <location>
        <begin position="301"/>
        <end position="364"/>
    </location>
</feature>